<accession>A0A224XS31</accession>
<name>A0A224XS31_9HEMI</name>
<protein>
    <submittedName>
        <fullName evidence="1">Uncharacterized protein</fullName>
    </submittedName>
</protein>
<organism evidence="1">
    <name type="scientific">Panstrongylus lignarius</name>
    <dbReference type="NCBI Taxonomy" id="156445"/>
    <lineage>
        <taxon>Eukaryota</taxon>
        <taxon>Metazoa</taxon>
        <taxon>Ecdysozoa</taxon>
        <taxon>Arthropoda</taxon>
        <taxon>Hexapoda</taxon>
        <taxon>Insecta</taxon>
        <taxon>Pterygota</taxon>
        <taxon>Neoptera</taxon>
        <taxon>Paraneoptera</taxon>
        <taxon>Hemiptera</taxon>
        <taxon>Heteroptera</taxon>
        <taxon>Panheteroptera</taxon>
        <taxon>Cimicomorpha</taxon>
        <taxon>Reduviidae</taxon>
        <taxon>Triatominae</taxon>
        <taxon>Panstrongylus</taxon>
    </lineage>
</organism>
<dbReference type="AlphaFoldDB" id="A0A224XS31"/>
<dbReference type="EMBL" id="GFTR01001110">
    <property type="protein sequence ID" value="JAW15316.1"/>
    <property type="molecule type" value="Transcribed_RNA"/>
</dbReference>
<proteinExistence type="predicted"/>
<sequence>MGLLSFVSMVCSTKSVPCVEVFSVVRHCVRKSCNSSYCWGASSARSINAAAAWISSSAFVLNDQVCFRKSGTRLIAFQKSTPKTKE</sequence>
<evidence type="ECO:0000313" key="1">
    <source>
        <dbReference type="EMBL" id="JAW15316.1"/>
    </source>
</evidence>
<reference evidence="1" key="1">
    <citation type="journal article" date="2018" name="PLoS Negl. Trop. Dis.">
        <title>An insight into the salivary gland and fat body transcriptome of Panstrongylus lignarius (Hemiptera: Heteroptera), the main vector of Chagas disease in Peru.</title>
        <authorList>
            <person name="Nevoa J.C."/>
            <person name="Mendes M.T."/>
            <person name="da Silva M.V."/>
            <person name="Soares S.C."/>
            <person name="Oliveira C.J.F."/>
            <person name="Ribeiro J.M.C."/>
        </authorList>
    </citation>
    <scope>NUCLEOTIDE SEQUENCE</scope>
</reference>